<keyword evidence="1" id="KW-0732">Signal</keyword>
<sequence>MLLLLLLFLPSFCEILQVGLIAAPDDNSELNMYLGWSEVAGGLGVSWDRIKDLQILPSYESMNLTWVINSCSESESIGAVINYYDAKAHVILGPPCTRRTFLI</sequence>
<reference evidence="2 3" key="1">
    <citation type="submission" date="2020-04" db="EMBL/GenBank/DDBJ databases">
        <authorList>
            <person name="Laetsch R D."/>
            <person name="Stevens L."/>
            <person name="Kumar S."/>
            <person name="Blaxter L. M."/>
        </authorList>
    </citation>
    <scope>NUCLEOTIDE SEQUENCE [LARGE SCALE GENOMIC DNA]</scope>
</reference>
<protein>
    <recommendedName>
        <fullName evidence="4">Receptor ligand binding region domain-containing protein</fullName>
    </recommendedName>
</protein>
<proteinExistence type="predicted"/>
<dbReference type="AlphaFoldDB" id="A0A8S1EJW6"/>
<name>A0A8S1EJW6_9PELO</name>
<accession>A0A8S1EJW6</accession>
<evidence type="ECO:0000256" key="1">
    <source>
        <dbReference type="SAM" id="SignalP"/>
    </source>
</evidence>
<dbReference type="Gene3D" id="3.40.50.2300">
    <property type="match status" value="1"/>
</dbReference>
<comment type="caution">
    <text evidence="2">The sequence shown here is derived from an EMBL/GenBank/DDBJ whole genome shotgun (WGS) entry which is preliminary data.</text>
</comment>
<feature type="chain" id="PRO_5035801422" description="Receptor ligand binding region domain-containing protein" evidence="1">
    <location>
        <begin position="16"/>
        <end position="103"/>
    </location>
</feature>
<dbReference type="OrthoDB" id="5867643at2759"/>
<evidence type="ECO:0008006" key="4">
    <source>
        <dbReference type="Google" id="ProtNLM"/>
    </source>
</evidence>
<dbReference type="EMBL" id="CADEPM010000002">
    <property type="protein sequence ID" value="CAB3400490.1"/>
    <property type="molecule type" value="Genomic_DNA"/>
</dbReference>
<keyword evidence="3" id="KW-1185">Reference proteome</keyword>
<gene>
    <name evidence="2" type="ORF">CBOVIS_LOCUS3418</name>
</gene>
<organism evidence="2 3">
    <name type="scientific">Caenorhabditis bovis</name>
    <dbReference type="NCBI Taxonomy" id="2654633"/>
    <lineage>
        <taxon>Eukaryota</taxon>
        <taxon>Metazoa</taxon>
        <taxon>Ecdysozoa</taxon>
        <taxon>Nematoda</taxon>
        <taxon>Chromadorea</taxon>
        <taxon>Rhabditida</taxon>
        <taxon>Rhabditina</taxon>
        <taxon>Rhabditomorpha</taxon>
        <taxon>Rhabditoidea</taxon>
        <taxon>Rhabditidae</taxon>
        <taxon>Peloderinae</taxon>
        <taxon>Caenorhabditis</taxon>
    </lineage>
</organism>
<dbReference type="Proteomes" id="UP000494206">
    <property type="component" value="Unassembled WGS sequence"/>
</dbReference>
<feature type="signal peptide" evidence="1">
    <location>
        <begin position="1"/>
        <end position="15"/>
    </location>
</feature>
<evidence type="ECO:0000313" key="2">
    <source>
        <dbReference type="EMBL" id="CAB3400490.1"/>
    </source>
</evidence>
<evidence type="ECO:0000313" key="3">
    <source>
        <dbReference type="Proteomes" id="UP000494206"/>
    </source>
</evidence>